<dbReference type="PROSITE" id="PS51318">
    <property type="entry name" value="TAT"/>
    <property type="match status" value="1"/>
</dbReference>
<dbReference type="Pfam" id="PF02738">
    <property type="entry name" value="MoCoBD_1"/>
    <property type="match status" value="1"/>
</dbReference>
<evidence type="ECO:0000313" key="2">
    <source>
        <dbReference type="EMBL" id="MBA0085488.1"/>
    </source>
</evidence>
<dbReference type="InterPro" id="IPR006311">
    <property type="entry name" value="TAT_signal"/>
</dbReference>
<dbReference type="InterPro" id="IPR052516">
    <property type="entry name" value="N-heterocyclic_Hydroxylase"/>
</dbReference>
<dbReference type="AlphaFoldDB" id="A0A7V8NQ91"/>
<dbReference type="Proteomes" id="UP000567293">
    <property type="component" value="Unassembled WGS sequence"/>
</dbReference>
<evidence type="ECO:0000313" key="3">
    <source>
        <dbReference type="Proteomes" id="UP000567293"/>
    </source>
</evidence>
<dbReference type="Gene3D" id="3.30.365.10">
    <property type="entry name" value="Aldehyde oxidase/xanthine dehydrogenase, molybdopterin binding domain"/>
    <property type="match status" value="4"/>
</dbReference>
<gene>
    <name evidence="2" type="ORF">HRJ53_10865</name>
</gene>
<reference evidence="2" key="1">
    <citation type="submission" date="2020-06" db="EMBL/GenBank/DDBJ databases">
        <title>Legume-microbial interactions unlock mineral nutrients during tropical forest succession.</title>
        <authorList>
            <person name="Epihov D.Z."/>
        </authorList>
    </citation>
    <scope>NUCLEOTIDE SEQUENCE [LARGE SCALE GENOMIC DNA]</scope>
    <source>
        <strain evidence="2">Pan2503</strain>
    </source>
</reference>
<dbReference type="Gene3D" id="3.90.1170.50">
    <property type="entry name" value="Aldehyde oxidase/xanthine dehydrogenase, a/b hammerhead"/>
    <property type="match status" value="1"/>
</dbReference>
<organism evidence="2 3">
    <name type="scientific">Candidatus Acidiferrum panamense</name>
    <dbReference type="NCBI Taxonomy" id="2741543"/>
    <lineage>
        <taxon>Bacteria</taxon>
        <taxon>Pseudomonadati</taxon>
        <taxon>Acidobacteriota</taxon>
        <taxon>Terriglobia</taxon>
        <taxon>Candidatus Acidiferrales</taxon>
        <taxon>Candidatus Acidiferrum</taxon>
    </lineage>
</organism>
<protein>
    <submittedName>
        <fullName evidence="2">Xanthine dehydrogenase family protein molybdopterin-binding subunit</fullName>
    </submittedName>
</protein>
<dbReference type="InterPro" id="IPR012368">
    <property type="entry name" value="OxRdtase_Mopterin-bd_su_IorB"/>
</dbReference>
<dbReference type="EMBL" id="JACDQQ010001050">
    <property type="protein sequence ID" value="MBA0085488.1"/>
    <property type="molecule type" value="Genomic_DNA"/>
</dbReference>
<dbReference type="SMART" id="SM01008">
    <property type="entry name" value="Ald_Xan_dh_C"/>
    <property type="match status" value="1"/>
</dbReference>
<dbReference type="Pfam" id="PF20256">
    <property type="entry name" value="MoCoBD_2"/>
    <property type="match status" value="2"/>
</dbReference>
<sequence>MTRIDFVSRRGFLETVFSAGALVIGAQILPDEARADGTAAPAWQPTVYLGLEPDGRVIVTAHRSEMGTGIRTALPMVLADELDVDWNRVRIEQAIGDRKYGDQNTDGSTSIRSFYEAMRQSGATARLMLERAAAAKWRVPASECVARNEQVAHAASGRKASYGELVSLATKLPIPKKEELKYKSPSEFKYIGKGLPITDQPGIVSGTAVFGLDARVPNMVYASIEHPPVFGGKVKSVDDTEARQVRGVQQTLQIPPFKPPYAFQPLGGVAVVADNTWAAMQGRKRLKVNWELGPNTAYDSASYKQVLFETVRKPQKVARNVGDVDAEFAKGGRIHEAEYYAPMLAHAPMEPVNAVAEFKNGKVTAWAPTQNPQAVQDTVAKALGIKNEDVTCHVTLLGGAFGRKSKPDYVAEAALLSRQIGKPVKVVWSREDDMQFDFYHAVAAMYMKAAVDAKGRPTAWLQRCAFPPIESQNDVAARFGGFEQGMGWSDVPFDIPNHRAENGPAEAHVRIGWLRSVANIYHAFAVQSFADELATAANRDRVEYLLDLVGKPRKLDVQSIPLNTPGYGFDTGRLRNVIEKVAEQSGWAKKKSRPGHGYGIAVHRSFQTYVAAVVEVEIDPKGTVRIPRVDYAVDTGLVVHPDRVRSQFEGAAVFGTSLAVMGEITAQAGRIQQTNYHNYPVARISEAPREVHVQLIQNDAPPAGVGEPGVPPIAPALCNAIFAATG</sequence>
<dbReference type="InterPro" id="IPR008274">
    <property type="entry name" value="AldOxase/xan_DH_MoCoBD1"/>
</dbReference>
<proteinExistence type="predicted"/>
<comment type="caution">
    <text evidence="2">The sequence shown here is derived from an EMBL/GenBank/DDBJ whole genome shotgun (WGS) entry which is preliminary data.</text>
</comment>
<dbReference type="GO" id="GO:0016491">
    <property type="term" value="F:oxidoreductase activity"/>
    <property type="evidence" value="ECO:0007669"/>
    <property type="project" value="InterPro"/>
</dbReference>
<dbReference type="PANTHER" id="PTHR47495">
    <property type="entry name" value="ALDEHYDE DEHYDROGENASE"/>
    <property type="match status" value="1"/>
</dbReference>
<evidence type="ECO:0000259" key="1">
    <source>
        <dbReference type="SMART" id="SM01008"/>
    </source>
</evidence>
<dbReference type="InterPro" id="IPR046867">
    <property type="entry name" value="AldOxase/xan_DH_MoCoBD2"/>
</dbReference>
<dbReference type="SUPFAM" id="SSF56003">
    <property type="entry name" value="Molybdenum cofactor-binding domain"/>
    <property type="match status" value="2"/>
</dbReference>
<name>A0A7V8NQ91_9BACT</name>
<dbReference type="PANTHER" id="PTHR47495:SF3">
    <property type="entry name" value="BLR6219 PROTEIN"/>
    <property type="match status" value="1"/>
</dbReference>
<dbReference type="PIRSF" id="PIRSF036389">
    <property type="entry name" value="IOR_B"/>
    <property type="match status" value="1"/>
</dbReference>
<dbReference type="InterPro" id="IPR037165">
    <property type="entry name" value="AldOxase/xan_DH_Mopterin-bd_sf"/>
</dbReference>
<feature type="non-terminal residue" evidence="2">
    <location>
        <position position="726"/>
    </location>
</feature>
<keyword evidence="3" id="KW-1185">Reference proteome</keyword>
<feature type="domain" description="Aldehyde oxidase/xanthine dehydrogenase a/b hammerhead" evidence="1">
    <location>
        <begin position="205"/>
        <end position="294"/>
    </location>
</feature>
<dbReference type="InterPro" id="IPR000674">
    <property type="entry name" value="Ald_Oxase/Xan_DH_a/b"/>
</dbReference>
<accession>A0A7V8NQ91</accession>